<dbReference type="InterPro" id="IPR000719">
    <property type="entry name" value="Prot_kinase_dom"/>
</dbReference>
<evidence type="ECO:0000256" key="3">
    <source>
        <dbReference type="ARBA" id="ARBA00012513"/>
    </source>
</evidence>
<dbReference type="PANTHER" id="PTHR22984:SF25">
    <property type="entry name" value="PROTEIN KINASE DOMAIN-CONTAINING PROTEIN"/>
    <property type="match status" value="1"/>
</dbReference>
<keyword evidence="9 13" id="KW-0067">ATP-binding</keyword>
<comment type="similarity">
    <text evidence="2">Belongs to the protein kinase superfamily. CAMK Ser/Thr protein kinase family. PIM subfamily.</text>
</comment>
<evidence type="ECO:0000256" key="14">
    <source>
        <dbReference type="RuleBase" id="RU000304"/>
    </source>
</evidence>
<keyword evidence="10" id="KW-1035">Host cytoplasm</keyword>
<evidence type="ECO:0000256" key="7">
    <source>
        <dbReference type="ARBA" id="ARBA00022741"/>
    </source>
</evidence>
<evidence type="ECO:0000256" key="2">
    <source>
        <dbReference type="ARBA" id="ARBA00005505"/>
    </source>
</evidence>
<dbReference type="InterPro" id="IPR051138">
    <property type="entry name" value="PIM_Ser/Thr_kinase"/>
</dbReference>
<gene>
    <name evidence="18" type="primary">LOC108280333</name>
</gene>
<comment type="subcellular location">
    <subcellularLocation>
        <location evidence="1">Host cytoplasm</location>
    </subcellularLocation>
</comment>
<comment type="catalytic activity">
    <reaction evidence="11">
        <text>L-threonyl-[protein] + ATP = O-phospho-L-threonyl-[protein] + ADP + H(+)</text>
        <dbReference type="Rhea" id="RHEA:46608"/>
        <dbReference type="Rhea" id="RHEA-COMP:11060"/>
        <dbReference type="Rhea" id="RHEA-COMP:11605"/>
        <dbReference type="ChEBI" id="CHEBI:15378"/>
        <dbReference type="ChEBI" id="CHEBI:30013"/>
        <dbReference type="ChEBI" id="CHEBI:30616"/>
        <dbReference type="ChEBI" id="CHEBI:61977"/>
        <dbReference type="ChEBI" id="CHEBI:456216"/>
        <dbReference type="EC" id="2.7.11.1"/>
    </reaction>
</comment>
<comment type="catalytic activity">
    <reaction evidence="12">
        <text>L-seryl-[protein] + ATP = O-phospho-L-seryl-[protein] + ADP + H(+)</text>
        <dbReference type="Rhea" id="RHEA:17989"/>
        <dbReference type="Rhea" id="RHEA-COMP:9863"/>
        <dbReference type="Rhea" id="RHEA-COMP:11604"/>
        <dbReference type="ChEBI" id="CHEBI:15378"/>
        <dbReference type="ChEBI" id="CHEBI:29999"/>
        <dbReference type="ChEBI" id="CHEBI:30616"/>
        <dbReference type="ChEBI" id="CHEBI:83421"/>
        <dbReference type="ChEBI" id="CHEBI:456216"/>
        <dbReference type="EC" id="2.7.11.1"/>
    </reaction>
</comment>
<keyword evidence="17" id="KW-1185">Reference proteome</keyword>
<keyword evidence="8 18" id="KW-0418">Kinase</keyword>
<organism evidence="17 18">
    <name type="scientific">Ictalurus punctatus</name>
    <name type="common">Channel catfish</name>
    <name type="synonym">Silurus punctatus</name>
    <dbReference type="NCBI Taxonomy" id="7998"/>
    <lineage>
        <taxon>Eukaryota</taxon>
        <taxon>Metazoa</taxon>
        <taxon>Chordata</taxon>
        <taxon>Craniata</taxon>
        <taxon>Vertebrata</taxon>
        <taxon>Euteleostomi</taxon>
        <taxon>Actinopterygii</taxon>
        <taxon>Neopterygii</taxon>
        <taxon>Teleostei</taxon>
        <taxon>Ostariophysi</taxon>
        <taxon>Siluriformes</taxon>
        <taxon>Ictaluridae</taxon>
        <taxon>Ictalurus</taxon>
    </lineage>
</organism>
<evidence type="ECO:0000256" key="15">
    <source>
        <dbReference type="SAM" id="MobiDB-lite"/>
    </source>
</evidence>
<reference evidence="18" key="2">
    <citation type="submission" date="2025-08" db="UniProtKB">
        <authorList>
            <consortium name="RefSeq"/>
        </authorList>
    </citation>
    <scope>IDENTIFICATION</scope>
    <source>
        <tissue evidence="18">Blood</tissue>
    </source>
</reference>
<proteinExistence type="inferred from homology"/>
<feature type="compositionally biased region" description="Basic and acidic residues" evidence="15">
    <location>
        <begin position="69"/>
        <end position="107"/>
    </location>
</feature>
<dbReference type="EC" id="2.7.11.1" evidence="3"/>
<evidence type="ECO:0000256" key="10">
    <source>
        <dbReference type="ARBA" id="ARBA00023200"/>
    </source>
</evidence>
<dbReference type="SUPFAM" id="SSF56112">
    <property type="entry name" value="Protein kinase-like (PK-like)"/>
    <property type="match status" value="1"/>
</dbReference>
<reference evidence="17" key="1">
    <citation type="journal article" date="2016" name="Nat. Commun.">
        <title>The channel catfish genome sequence provides insights into the evolution of scale formation in teleosts.</title>
        <authorList>
            <person name="Liu Z."/>
            <person name="Liu S."/>
            <person name="Yao J."/>
            <person name="Bao L."/>
            <person name="Zhang J."/>
            <person name="Li Y."/>
            <person name="Jiang C."/>
            <person name="Sun L."/>
            <person name="Wang R."/>
            <person name="Zhang Y."/>
            <person name="Zhou T."/>
            <person name="Zeng Q."/>
            <person name="Fu Q."/>
            <person name="Gao S."/>
            <person name="Li N."/>
            <person name="Koren S."/>
            <person name="Jiang Y."/>
            <person name="Zimin A."/>
            <person name="Xu P."/>
            <person name="Phillippy A.M."/>
            <person name="Geng X."/>
            <person name="Song L."/>
            <person name="Sun F."/>
            <person name="Li C."/>
            <person name="Wang X."/>
            <person name="Chen A."/>
            <person name="Jin Y."/>
            <person name="Yuan Z."/>
            <person name="Yang Y."/>
            <person name="Tan S."/>
            <person name="Peatman E."/>
            <person name="Lu J."/>
            <person name="Qin Z."/>
            <person name="Dunham R."/>
            <person name="Li Z."/>
            <person name="Sonstegard T."/>
            <person name="Feng J."/>
            <person name="Danzmann R.G."/>
            <person name="Schroeder S."/>
            <person name="Scheffler B."/>
            <person name="Duke M.V."/>
            <person name="Ballard L."/>
            <person name="Kucuktas H."/>
            <person name="Kaltenboeck L."/>
            <person name="Liu H."/>
            <person name="Armbruster J."/>
            <person name="Xie Y."/>
            <person name="Kirby M.L."/>
            <person name="Tian Y."/>
            <person name="Flanagan M.E."/>
            <person name="Mu W."/>
            <person name="Waldbieser G.C."/>
        </authorList>
    </citation>
    <scope>NUCLEOTIDE SEQUENCE [LARGE SCALE GENOMIC DNA]</scope>
    <source>
        <strain evidence="17">SDA103</strain>
    </source>
</reference>
<feature type="compositionally biased region" description="Polar residues" evidence="15">
    <location>
        <begin position="46"/>
        <end position="65"/>
    </location>
</feature>
<evidence type="ECO:0000256" key="11">
    <source>
        <dbReference type="ARBA" id="ARBA00047899"/>
    </source>
</evidence>
<evidence type="ECO:0000256" key="12">
    <source>
        <dbReference type="ARBA" id="ARBA00048679"/>
    </source>
</evidence>
<dbReference type="GeneID" id="108280333"/>
<feature type="binding site" evidence="13">
    <location>
        <position position="208"/>
    </location>
    <ligand>
        <name>ATP</name>
        <dbReference type="ChEBI" id="CHEBI:30616"/>
    </ligand>
</feature>
<dbReference type="RefSeq" id="XP_017350692.1">
    <property type="nucleotide sequence ID" value="XM_017495203.3"/>
</dbReference>
<dbReference type="AlphaFoldDB" id="A0A2D0T725"/>
<dbReference type="SMART" id="SM00220">
    <property type="entry name" value="S_TKc"/>
    <property type="match status" value="1"/>
</dbReference>
<feature type="compositionally biased region" description="Basic residues" evidence="15">
    <location>
        <begin position="108"/>
        <end position="120"/>
    </location>
</feature>
<dbReference type="Gene3D" id="3.30.200.20">
    <property type="entry name" value="Phosphorylase Kinase, domain 1"/>
    <property type="match status" value="1"/>
</dbReference>
<evidence type="ECO:0000313" key="18">
    <source>
        <dbReference type="RefSeq" id="XP_017350692.1"/>
    </source>
</evidence>
<dbReference type="InterPro" id="IPR011009">
    <property type="entry name" value="Kinase-like_dom_sf"/>
</dbReference>
<protein>
    <recommendedName>
        <fullName evidence="4">Serine/threonine-protein kinase 1</fullName>
        <ecNumber evidence="3">2.7.11.1</ecNumber>
    </recommendedName>
</protein>
<dbReference type="InterPro" id="IPR008271">
    <property type="entry name" value="Ser/Thr_kinase_AS"/>
</dbReference>
<evidence type="ECO:0000256" key="1">
    <source>
        <dbReference type="ARBA" id="ARBA00004192"/>
    </source>
</evidence>
<keyword evidence="7 13" id="KW-0547">Nucleotide-binding</keyword>
<keyword evidence="6" id="KW-0808">Transferase</keyword>
<dbReference type="OrthoDB" id="8905873at2759"/>
<name>A0A2D0T725_ICTPU</name>
<dbReference type="Proteomes" id="UP000221080">
    <property type="component" value="Chromosome 20"/>
</dbReference>
<dbReference type="GO" id="GO:0005524">
    <property type="term" value="F:ATP binding"/>
    <property type="evidence" value="ECO:0007669"/>
    <property type="project" value="UniProtKB-UniRule"/>
</dbReference>
<evidence type="ECO:0000259" key="16">
    <source>
        <dbReference type="PROSITE" id="PS50011"/>
    </source>
</evidence>
<accession>A0A2D0T725</accession>
<dbReference type="GO" id="GO:0005737">
    <property type="term" value="C:cytoplasm"/>
    <property type="evidence" value="ECO:0007669"/>
    <property type="project" value="TreeGrafter"/>
</dbReference>
<dbReference type="PROSITE" id="PS00108">
    <property type="entry name" value="PROTEIN_KINASE_ST"/>
    <property type="match status" value="1"/>
</dbReference>
<evidence type="ECO:0000256" key="6">
    <source>
        <dbReference type="ARBA" id="ARBA00022679"/>
    </source>
</evidence>
<evidence type="ECO:0000256" key="4">
    <source>
        <dbReference type="ARBA" id="ARBA00016885"/>
    </source>
</evidence>
<dbReference type="PANTHER" id="PTHR22984">
    <property type="entry name" value="SERINE/THREONINE-PROTEIN KINASE PIM"/>
    <property type="match status" value="1"/>
</dbReference>
<dbReference type="PROSITE" id="PS00107">
    <property type="entry name" value="PROTEIN_KINASE_ATP"/>
    <property type="match status" value="1"/>
</dbReference>
<dbReference type="Pfam" id="PF00069">
    <property type="entry name" value="Pkinase"/>
    <property type="match status" value="1"/>
</dbReference>
<feature type="domain" description="Protein kinase" evidence="16">
    <location>
        <begin position="175"/>
        <end position="422"/>
    </location>
</feature>
<evidence type="ECO:0000256" key="9">
    <source>
        <dbReference type="ARBA" id="ARBA00022840"/>
    </source>
</evidence>
<feature type="region of interest" description="Disordered" evidence="15">
    <location>
        <begin position="1"/>
        <end position="124"/>
    </location>
</feature>
<feature type="compositionally biased region" description="Basic and acidic residues" evidence="15">
    <location>
        <begin position="1"/>
        <end position="32"/>
    </location>
</feature>
<dbReference type="GO" id="GO:0004674">
    <property type="term" value="F:protein serine/threonine kinase activity"/>
    <property type="evidence" value="ECO:0007669"/>
    <property type="project" value="UniProtKB-KW"/>
</dbReference>
<evidence type="ECO:0000313" key="17">
    <source>
        <dbReference type="Proteomes" id="UP000221080"/>
    </source>
</evidence>
<dbReference type="InterPro" id="IPR017441">
    <property type="entry name" value="Protein_kinase_ATP_BS"/>
</dbReference>
<evidence type="ECO:0000256" key="13">
    <source>
        <dbReference type="PROSITE-ProRule" id="PRU10141"/>
    </source>
</evidence>
<sequence length="438" mass="50716">MEKVCLLHEEPEHLLMERPKKSKRTQTEEKNMKSQKTGTHTEKRNNSLQKGPLSTENQSEPSCSYSLRARKENPLKRKRMDLLHEDSEPQLKEMPEKRRRTGTEEKNVKKKKGSAKRQKTGTRPVKSNILQTGSLSTETQSEPPCSSTLSYIKDLIYLPSEPQSEDMPEDFSQCYTIGKWLGRGGYASVYAAVRTSDGEKVAVKYVLKEAAEYFTLPSDTRSIPLEVVLMELCKTHHSPYVIKILEWFETPKGFLLIMERPHKYITLSKFCRRLQGRMSEDLARIIMWKVVQAAIHCKRNGVLHRDIKEDNILVNPETLELKLIDFGYAYLLKDKPYKAFGGPPISLPIQWIAGNTWPEPATVWDLGDLLCTLTCGEKPLYCYIPLFIHGLSEACLSLINWCLQEDIKKRPNFEQILQHDWFQDKFPSRIRGRRRKKM</sequence>
<keyword evidence="5 14" id="KW-0723">Serine/threonine-protein kinase</keyword>
<evidence type="ECO:0000256" key="5">
    <source>
        <dbReference type="ARBA" id="ARBA00022527"/>
    </source>
</evidence>
<dbReference type="Gene3D" id="1.10.510.10">
    <property type="entry name" value="Transferase(Phosphotransferase) domain 1"/>
    <property type="match status" value="1"/>
</dbReference>
<evidence type="ECO:0000256" key="8">
    <source>
        <dbReference type="ARBA" id="ARBA00022777"/>
    </source>
</evidence>
<dbReference type="PROSITE" id="PS50011">
    <property type="entry name" value="PROTEIN_KINASE_DOM"/>
    <property type="match status" value="1"/>
</dbReference>